<accession>A0AAD9MZ83</accession>
<comment type="caution">
    <text evidence="3">The sequence shown here is derived from an EMBL/GenBank/DDBJ whole genome shotgun (WGS) entry which is preliminary data.</text>
</comment>
<dbReference type="GO" id="GO:0005868">
    <property type="term" value="C:cytoplasmic dynein complex"/>
    <property type="evidence" value="ECO:0007669"/>
    <property type="project" value="TreeGrafter"/>
</dbReference>
<dbReference type="GO" id="GO:0005737">
    <property type="term" value="C:cytoplasm"/>
    <property type="evidence" value="ECO:0007669"/>
    <property type="project" value="TreeGrafter"/>
</dbReference>
<feature type="compositionally biased region" description="Low complexity" evidence="2">
    <location>
        <begin position="20"/>
        <end position="34"/>
    </location>
</feature>
<dbReference type="Gene3D" id="3.30.1140.40">
    <property type="entry name" value="Tctex-1"/>
    <property type="match status" value="1"/>
</dbReference>
<keyword evidence="4" id="KW-1185">Reference proteome</keyword>
<evidence type="ECO:0000313" key="4">
    <source>
        <dbReference type="Proteomes" id="UP001208570"/>
    </source>
</evidence>
<evidence type="ECO:0000313" key="3">
    <source>
        <dbReference type="EMBL" id="KAK2149618.1"/>
    </source>
</evidence>
<reference evidence="3" key="1">
    <citation type="journal article" date="2023" name="Mol. Biol. Evol.">
        <title>Third-Generation Sequencing Reveals the Adaptive Role of the Epigenome in Three Deep-Sea Polychaetes.</title>
        <authorList>
            <person name="Perez M."/>
            <person name="Aroh O."/>
            <person name="Sun Y."/>
            <person name="Lan Y."/>
            <person name="Juniper S.K."/>
            <person name="Young C.R."/>
            <person name="Angers B."/>
            <person name="Qian P.Y."/>
        </authorList>
    </citation>
    <scope>NUCLEOTIDE SEQUENCE</scope>
    <source>
        <strain evidence="3">P08H-3</strain>
    </source>
</reference>
<dbReference type="InterPro" id="IPR038586">
    <property type="entry name" value="Tctex-1-like_sf"/>
</dbReference>
<dbReference type="PANTHER" id="PTHR21255:SF65">
    <property type="entry name" value="TCTEX1 DOMAIN-CONTAINING PROTEIN 2"/>
    <property type="match status" value="1"/>
</dbReference>
<dbReference type="GO" id="GO:0045505">
    <property type="term" value="F:dynein intermediate chain binding"/>
    <property type="evidence" value="ECO:0007669"/>
    <property type="project" value="TreeGrafter"/>
</dbReference>
<dbReference type="Pfam" id="PF03645">
    <property type="entry name" value="Tctex-1"/>
    <property type="match status" value="1"/>
</dbReference>
<name>A0AAD9MZ83_9ANNE</name>
<protein>
    <submittedName>
        <fullName evidence="3">Uncharacterized protein</fullName>
    </submittedName>
</protein>
<dbReference type="EMBL" id="JAODUP010000444">
    <property type="protein sequence ID" value="KAK2149618.1"/>
    <property type="molecule type" value="Genomic_DNA"/>
</dbReference>
<proteinExistence type="inferred from homology"/>
<sequence length="190" mass="21325">MLTNVAAGKSSNRRQSSLPGVQVSNSGQNGSSGSQVSSFFTVLASKRLAKQAAHKVYSRRSPSASSHFELELARRQPSYRMEPRRRLDIEHIKSTVEVIINRRMKGFHYSADVAGIVTKIITEEIKDAVKEMNFDRYKLVCMVSLGQRQGQGVRISSRCVWDPSTDNHCTYSWSNGKVFCTATVFGMYHE</sequence>
<dbReference type="CDD" id="cd21451">
    <property type="entry name" value="DLC-like_TCTEX1D"/>
    <property type="match status" value="1"/>
</dbReference>
<gene>
    <name evidence="3" type="ORF">LSH36_444g02052</name>
</gene>
<dbReference type="AlphaFoldDB" id="A0AAD9MZ83"/>
<evidence type="ECO:0000256" key="2">
    <source>
        <dbReference type="SAM" id="MobiDB-lite"/>
    </source>
</evidence>
<feature type="compositionally biased region" description="Polar residues" evidence="2">
    <location>
        <begin position="1"/>
        <end position="19"/>
    </location>
</feature>
<evidence type="ECO:0000256" key="1">
    <source>
        <dbReference type="ARBA" id="ARBA00005361"/>
    </source>
</evidence>
<dbReference type="PANTHER" id="PTHR21255">
    <property type="entry name" value="T-COMPLEX-ASSOCIATED-TESTIS-EXPRESSED 1/ DYNEIN LIGHT CHAIN"/>
    <property type="match status" value="1"/>
</dbReference>
<dbReference type="GO" id="GO:0007018">
    <property type="term" value="P:microtubule-based movement"/>
    <property type="evidence" value="ECO:0007669"/>
    <property type="project" value="TreeGrafter"/>
</dbReference>
<comment type="similarity">
    <text evidence="1">Belongs to the dynein light chain Tctex-type family.</text>
</comment>
<feature type="region of interest" description="Disordered" evidence="2">
    <location>
        <begin position="1"/>
        <end position="34"/>
    </location>
</feature>
<dbReference type="Proteomes" id="UP001208570">
    <property type="component" value="Unassembled WGS sequence"/>
</dbReference>
<dbReference type="InterPro" id="IPR005334">
    <property type="entry name" value="Tctex-1-like"/>
</dbReference>
<organism evidence="3 4">
    <name type="scientific">Paralvinella palmiformis</name>
    <dbReference type="NCBI Taxonomy" id="53620"/>
    <lineage>
        <taxon>Eukaryota</taxon>
        <taxon>Metazoa</taxon>
        <taxon>Spiralia</taxon>
        <taxon>Lophotrochozoa</taxon>
        <taxon>Annelida</taxon>
        <taxon>Polychaeta</taxon>
        <taxon>Sedentaria</taxon>
        <taxon>Canalipalpata</taxon>
        <taxon>Terebellida</taxon>
        <taxon>Terebelliformia</taxon>
        <taxon>Alvinellidae</taxon>
        <taxon>Paralvinella</taxon>
    </lineage>
</organism>